<name>A0A6G7YNP7_9SPHN</name>
<evidence type="ECO:0000256" key="4">
    <source>
        <dbReference type="ARBA" id="ARBA00022989"/>
    </source>
</evidence>
<dbReference type="KEGG" id="spii:G7077_05025"/>
<dbReference type="GO" id="GO:0035435">
    <property type="term" value="P:phosphate ion transmembrane transport"/>
    <property type="evidence" value="ECO:0007669"/>
    <property type="project" value="TreeGrafter"/>
</dbReference>
<evidence type="ECO:0000256" key="2">
    <source>
        <dbReference type="ARBA" id="ARBA00022448"/>
    </source>
</evidence>
<dbReference type="GO" id="GO:0016020">
    <property type="term" value="C:membrane"/>
    <property type="evidence" value="ECO:0007669"/>
    <property type="project" value="UniProtKB-SubCell"/>
</dbReference>
<dbReference type="PANTHER" id="PTHR11101:SF80">
    <property type="entry name" value="PHOSPHATE TRANSPORTER"/>
    <property type="match status" value="1"/>
</dbReference>
<dbReference type="Pfam" id="PF01384">
    <property type="entry name" value="PHO4"/>
    <property type="match status" value="1"/>
</dbReference>
<evidence type="ECO:0000256" key="5">
    <source>
        <dbReference type="ARBA" id="ARBA00023136"/>
    </source>
</evidence>
<accession>A0A6G7YNP7</accession>
<feature type="transmembrane region" description="Helical" evidence="6">
    <location>
        <begin position="222"/>
        <end position="241"/>
    </location>
</feature>
<feature type="transmembrane region" description="Helical" evidence="6">
    <location>
        <begin position="42"/>
        <end position="62"/>
    </location>
</feature>
<dbReference type="GO" id="GO:0005315">
    <property type="term" value="F:phosphate transmembrane transporter activity"/>
    <property type="evidence" value="ECO:0007669"/>
    <property type="project" value="InterPro"/>
</dbReference>
<evidence type="ECO:0000256" key="3">
    <source>
        <dbReference type="ARBA" id="ARBA00022692"/>
    </source>
</evidence>
<keyword evidence="8" id="KW-1185">Reference proteome</keyword>
<evidence type="ECO:0000313" key="7">
    <source>
        <dbReference type="EMBL" id="QIK78361.1"/>
    </source>
</evidence>
<dbReference type="InterPro" id="IPR001204">
    <property type="entry name" value="Phos_transporter"/>
</dbReference>
<sequence length="337" mass="35507">MHELAFPLLVGLIVLALAFDYLNGLHDAANSIATVVATRLLSPAKAVAFAAFFNFSAYFLSLAVPELHKVADTIGKGLIDKDLVTPAVVFGALVGAMFWNVVTWWKGIPSSSSHALVGGIVGAGVAHAGFTGIQWTGLNKTLIAIVLSPTLGMMLAMLIMLITSWLGVRATAAGAERTFRSLHLMSSAAYSIGHGLNDAQKTMGLITVLLYSTGYLHGDFEVPHWVAISCYVAIGLGTLTGGWKIIETMGTRITKLSQHQGFSASLGGSVMLFAASWFGIPVSTTHTITGCIIGAGAARRASAVRWQVARNVISAWVITIPASATVAALFYLLTTLF</sequence>
<dbReference type="Proteomes" id="UP000503222">
    <property type="component" value="Chromosome"/>
</dbReference>
<dbReference type="AlphaFoldDB" id="A0A6G7YNP7"/>
<gene>
    <name evidence="7" type="ORF">G7077_05025</name>
</gene>
<dbReference type="EMBL" id="CP049869">
    <property type="protein sequence ID" value="QIK78361.1"/>
    <property type="molecule type" value="Genomic_DNA"/>
</dbReference>
<evidence type="ECO:0000256" key="6">
    <source>
        <dbReference type="SAM" id="Phobius"/>
    </source>
</evidence>
<evidence type="ECO:0000313" key="8">
    <source>
        <dbReference type="Proteomes" id="UP000503222"/>
    </source>
</evidence>
<comment type="subcellular location">
    <subcellularLocation>
        <location evidence="1">Membrane</location>
        <topology evidence="1">Multi-pass membrane protein</topology>
    </subcellularLocation>
</comment>
<dbReference type="PANTHER" id="PTHR11101">
    <property type="entry name" value="PHOSPHATE TRANSPORTER"/>
    <property type="match status" value="1"/>
</dbReference>
<keyword evidence="3 6" id="KW-0812">Transmembrane</keyword>
<proteinExistence type="predicted"/>
<evidence type="ECO:0000256" key="1">
    <source>
        <dbReference type="ARBA" id="ARBA00004141"/>
    </source>
</evidence>
<protein>
    <submittedName>
        <fullName evidence="7">Inorganic phosphate transporter</fullName>
    </submittedName>
</protein>
<feature type="transmembrane region" description="Helical" evidence="6">
    <location>
        <begin position="142"/>
        <end position="166"/>
    </location>
</feature>
<keyword evidence="2" id="KW-0813">Transport</keyword>
<feature type="transmembrane region" description="Helical" evidence="6">
    <location>
        <begin position="313"/>
        <end position="333"/>
    </location>
</feature>
<reference evidence="7 8" key="1">
    <citation type="submission" date="2020-03" db="EMBL/GenBank/DDBJ databases">
        <title>Sphingomonas sp. nov., isolated from fish.</title>
        <authorList>
            <person name="Hyun D.-W."/>
            <person name="Bae J.-W."/>
        </authorList>
    </citation>
    <scope>NUCLEOTIDE SEQUENCE [LARGE SCALE GENOMIC DNA]</scope>
    <source>
        <strain evidence="7 8">HDW15B</strain>
    </source>
</reference>
<keyword evidence="4 6" id="KW-1133">Transmembrane helix</keyword>
<dbReference type="RefSeq" id="WP_166410755.1">
    <property type="nucleotide sequence ID" value="NZ_CP049869.1"/>
</dbReference>
<keyword evidence="5 6" id="KW-0472">Membrane</keyword>
<feature type="transmembrane region" description="Helical" evidence="6">
    <location>
        <begin position="83"/>
        <end position="105"/>
    </location>
</feature>
<organism evidence="7 8">
    <name type="scientific">Sphingomonas piscis</name>
    <dbReference type="NCBI Taxonomy" id="2714943"/>
    <lineage>
        <taxon>Bacteria</taxon>
        <taxon>Pseudomonadati</taxon>
        <taxon>Pseudomonadota</taxon>
        <taxon>Alphaproteobacteria</taxon>
        <taxon>Sphingomonadales</taxon>
        <taxon>Sphingomonadaceae</taxon>
        <taxon>Sphingomonas</taxon>
    </lineage>
</organism>
<feature type="transmembrane region" description="Helical" evidence="6">
    <location>
        <begin position="111"/>
        <end position="130"/>
    </location>
</feature>